<name>E3MLN0_CAERE</name>
<protein>
    <submittedName>
        <fullName evidence="2">Uncharacterized protein</fullName>
    </submittedName>
</protein>
<proteinExistence type="predicted"/>
<evidence type="ECO:0000313" key="3">
    <source>
        <dbReference type="Proteomes" id="UP000008281"/>
    </source>
</evidence>
<sequence length="207" mass="23250">MNREEKKEKERKRHRCGDKRAWMSERVQSESEPSTVGGQLVDCGLLLQERARAGRSFCRIYTHTRKIPNDNAPERSLLIVREKGVQNGSLTAEKSQIDPVDTDRQPTMIFEVPTKYFPPTTDAAKEVKKTSHVSSFEKFFRTEMTSMNKVLGGSYNETKSSFFDTTEPTISSSKVFNSSSGIGLTSAGINMIPDILSDLTACFKLIL</sequence>
<keyword evidence="3" id="KW-1185">Reference proteome</keyword>
<dbReference type="AlphaFoldDB" id="E3MLN0"/>
<reference evidence="2" key="1">
    <citation type="submission" date="2007-07" db="EMBL/GenBank/DDBJ databases">
        <title>PCAP assembly of the Caenorhabditis remanei genome.</title>
        <authorList>
            <consortium name="The Caenorhabditis remanei Sequencing Consortium"/>
            <person name="Wilson R.K."/>
        </authorList>
    </citation>
    <scope>NUCLEOTIDE SEQUENCE [LARGE SCALE GENOMIC DNA]</scope>
    <source>
        <strain evidence="2">PB4641</strain>
    </source>
</reference>
<dbReference type="Proteomes" id="UP000008281">
    <property type="component" value="Unassembled WGS sequence"/>
</dbReference>
<accession>E3MLN0</accession>
<feature type="region of interest" description="Disordered" evidence="1">
    <location>
        <begin position="1"/>
        <end position="35"/>
    </location>
</feature>
<feature type="compositionally biased region" description="Basic and acidic residues" evidence="1">
    <location>
        <begin position="18"/>
        <end position="29"/>
    </location>
</feature>
<evidence type="ECO:0000256" key="1">
    <source>
        <dbReference type="SAM" id="MobiDB-lite"/>
    </source>
</evidence>
<gene>
    <name evidence="2" type="ORF">CRE_31220</name>
</gene>
<dbReference type="EMBL" id="DS268455">
    <property type="protein sequence ID" value="EFP04659.1"/>
    <property type="molecule type" value="Genomic_DNA"/>
</dbReference>
<organism evidence="3">
    <name type="scientific">Caenorhabditis remanei</name>
    <name type="common">Caenorhabditis vulgaris</name>
    <dbReference type="NCBI Taxonomy" id="31234"/>
    <lineage>
        <taxon>Eukaryota</taxon>
        <taxon>Metazoa</taxon>
        <taxon>Ecdysozoa</taxon>
        <taxon>Nematoda</taxon>
        <taxon>Chromadorea</taxon>
        <taxon>Rhabditida</taxon>
        <taxon>Rhabditina</taxon>
        <taxon>Rhabditomorpha</taxon>
        <taxon>Rhabditoidea</taxon>
        <taxon>Rhabditidae</taxon>
        <taxon>Peloderinae</taxon>
        <taxon>Caenorhabditis</taxon>
    </lineage>
</organism>
<dbReference type="OrthoDB" id="5904427at2759"/>
<dbReference type="HOGENOM" id="CLU_1327485_0_0_1"/>
<evidence type="ECO:0000313" key="2">
    <source>
        <dbReference type="EMBL" id="EFP04659.1"/>
    </source>
</evidence>